<proteinExistence type="predicted"/>
<keyword evidence="1" id="KW-0472">Membrane</keyword>
<gene>
    <name evidence="2" type="ORF">ACFSJD_42515</name>
</gene>
<name>A0ABW4FAW9_9PSEU</name>
<dbReference type="InterPro" id="IPR021218">
    <property type="entry name" value="DUF2784"/>
</dbReference>
<dbReference type="EMBL" id="JBHUCO010000078">
    <property type="protein sequence ID" value="MFD1524223.1"/>
    <property type="molecule type" value="Genomic_DNA"/>
</dbReference>
<keyword evidence="3" id="KW-1185">Reference proteome</keyword>
<comment type="caution">
    <text evidence="2">The sequence shown here is derived from an EMBL/GenBank/DDBJ whole genome shotgun (WGS) entry which is preliminary data.</text>
</comment>
<dbReference type="RefSeq" id="WP_344730635.1">
    <property type="nucleotide sequence ID" value="NZ_BAAAUS010000068.1"/>
</dbReference>
<keyword evidence="1" id="KW-1133">Transmembrane helix</keyword>
<dbReference type="Pfam" id="PF10861">
    <property type="entry name" value="DUF2784"/>
    <property type="match status" value="1"/>
</dbReference>
<sequence>MAYALAADLVMLVHFVFLLYVALGGFLAWRRPGLIVPHIAAAAWGLLSATVGMDCPLTAWEDAARRHAGEQGIPHGFIGTYLTGVIYPADRLVEAQLLVASVVLASWIGFAVRLRRRRPARKA</sequence>
<reference evidence="3" key="1">
    <citation type="journal article" date="2019" name="Int. J. Syst. Evol. Microbiol.">
        <title>The Global Catalogue of Microorganisms (GCM) 10K type strain sequencing project: providing services to taxonomists for standard genome sequencing and annotation.</title>
        <authorList>
            <consortium name="The Broad Institute Genomics Platform"/>
            <consortium name="The Broad Institute Genome Sequencing Center for Infectious Disease"/>
            <person name="Wu L."/>
            <person name="Ma J."/>
        </authorList>
    </citation>
    <scope>NUCLEOTIDE SEQUENCE [LARGE SCALE GENOMIC DNA]</scope>
    <source>
        <strain evidence="3">CCM 7043</strain>
    </source>
</reference>
<evidence type="ECO:0000256" key="1">
    <source>
        <dbReference type="SAM" id="Phobius"/>
    </source>
</evidence>
<evidence type="ECO:0000313" key="3">
    <source>
        <dbReference type="Proteomes" id="UP001597114"/>
    </source>
</evidence>
<feature type="transmembrane region" description="Helical" evidence="1">
    <location>
        <begin position="9"/>
        <end position="29"/>
    </location>
</feature>
<protein>
    <submittedName>
        <fullName evidence="2">DUF2784 domain-containing protein</fullName>
    </submittedName>
</protein>
<evidence type="ECO:0000313" key="2">
    <source>
        <dbReference type="EMBL" id="MFD1524223.1"/>
    </source>
</evidence>
<keyword evidence="1" id="KW-0812">Transmembrane</keyword>
<feature type="transmembrane region" description="Helical" evidence="1">
    <location>
        <begin position="35"/>
        <end position="60"/>
    </location>
</feature>
<accession>A0ABW4FAW9</accession>
<organism evidence="2 3">
    <name type="scientific">Pseudonocardia yunnanensis</name>
    <dbReference type="NCBI Taxonomy" id="58107"/>
    <lineage>
        <taxon>Bacteria</taxon>
        <taxon>Bacillati</taxon>
        <taxon>Actinomycetota</taxon>
        <taxon>Actinomycetes</taxon>
        <taxon>Pseudonocardiales</taxon>
        <taxon>Pseudonocardiaceae</taxon>
        <taxon>Pseudonocardia</taxon>
    </lineage>
</organism>
<feature type="transmembrane region" description="Helical" evidence="1">
    <location>
        <begin position="95"/>
        <end position="114"/>
    </location>
</feature>
<dbReference type="Proteomes" id="UP001597114">
    <property type="component" value="Unassembled WGS sequence"/>
</dbReference>